<dbReference type="EMBL" id="JABSTQ010009479">
    <property type="protein sequence ID" value="KAG0428804.1"/>
    <property type="molecule type" value="Genomic_DNA"/>
</dbReference>
<organism evidence="1 2">
    <name type="scientific">Ixodes persulcatus</name>
    <name type="common">Taiga tick</name>
    <dbReference type="NCBI Taxonomy" id="34615"/>
    <lineage>
        <taxon>Eukaryota</taxon>
        <taxon>Metazoa</taxon>
        <taxon>Ecdysozoa</taxon>
        <taxon>Arthropoda</taxon>
        <taxon>Chelicerata</taxon>
        <taxon>Arachnida</taxon>
        <taxon>Acari</taxon>
        <taxon>Parasitiformes</taxon>
        <taxon>Ixodida</taxon>
        <taxon>Ixodoidea</taxon>
        <taxon>Ixodidae</taxon>
        <taxon>Ixodinae</taxon>
        <taxon>Ixodes</taxon>
    </lineage>
</organism>
<evidence type="ECO:0000313" key="1">
    <source>
        <dbReference type="EMBL" id="KAG0428804.1"/>
    </source>
</evidence>
<dbReference type="Proteomes" id="UP000805193">
    <property type="component" value="Unassembled WGS sequence"/>
</dbReference>
<keyword evidence="2" id="KW-1185">Reference proteome</keyword>
<protein>
    <submittedName>
        <fullName evidence="1">Uncharacterized protein</fullName>
    </submittedName>
</protein>
<proteinExistence type="predicted"/>
<accession>A0AC60Q4V2</accession>
<comment type="caution">
    <text evidence="1">The sequence shown here is derived from an EMBL/GenBank/DDBJ whole genome shotgun (WGS) entry which is preliminary data.</text>
</comment>
<name>A0AC60Q4V2_IXOPE</name>
<evidence type="ECO:0000313" key="2">
    <source>
        <dbReference type="Proteomes" id="UP000805193"/>
    </source>
</evidence>
<sequence>MVNMDQTMVQMDTTANGTNKLAGTSTVRISNTGCARQGFTVALAACASGHKLQAFVVLKEQSEKIPTRAFTSLGIPRDNNFSSEILRKRALLLSWGRIHFFFFILVKCFCHGFEERLDDLGEFLEWLGRIWVPNVDDVRQLLVLDQVPIHKTQAAKDTIQERDTNLPNQHRVGQSSADG</sequence>
<gene>
    <name evidence="1" type="ORF">HPB47_024236</name>
</gene>
<reference evidence="1 2" key="1">
    <citation type="journal article" date="2020" name="Cell">
        <title>Large-Scale Comparative Analyses of Tick Genomes Elucidate Their Genetic Diversity and Vector Capacities.</title>
        <authorList>
            <consortium name="Tick Genome and Microbiome Consortium (TIGMIC)"/>
            <person name="Jia N."/>
            <person name="Wang J."/>
            <person name="Shi W."/>
            <person name="Du L."/>
            <person name="Sun Y."/>
            <person name="Zhan W."/>
            <person name="Jiang J.F."/>
            <person name="Wang Q."/>
            <person name="Zhang B."/>
            <person name="Ji P."/>
            <person name="Bell-Sakyi L."/>
            <person name="Cui X.M."/>
            <person name="Yuan T.T."/>
            <person name="Jiang B.G."/>
            <person name="Yang W.F."/>
            <person name="Lam T.T."/>
            <person name="Chang Q.C."/>
            <person name="Ding S.J."/>
            <person name="Wang X.J."/>
            <person name="Zhu J.G."/>
            <person name="Ruan X.D."/>
            <person name="Zhao L."/>
            <person name="Wei J.T."/>
            <person name="Ye R.Z."/>
            <person name="Que T.C."/>
            <person name="Du C.H."/>
            <person name="Zhou Y.H."/>
            <person name="Cheng J.X."/>
            <person name="Dai P.F."/>
            <person name="Guo W.B."/>
            <person name="Han X.H."/>
            <person name="Huang E.J."/>
            <person name="Li L.F."/>
            <person name="Wei W."/>
            <person name="Gao Y.C."/>
            <person name="Liu J.Z."/>
            <person name="Shao H.Z."/>
            <person name="Wang X."/>
            <person name="Wang C.C."/>
            <person name="Yang T.C."/>
            <person name="Huo Q.B."/>
            <person name="Li W."/>
            <person name="Chen H.Y."/>
            <person name="Chen S.E."/>
            <person name="Zhou L.G."/>
            <person name="Ni X.B."/>
            <person name="Tian J.H."/>
            <person name="Sheng Y."/>
            <person name="Liu T."/>
            <person name="Pan Y.S."/>
            <person name="Xia L.Y."/>
            <person name="Li J."/>
            <person name="Zhao F."/>
            <person name="Cao W.C."/>
        </authorList>
    </citation>
    <scope>NUCLEOTIDE SEQUENCE [LARGE SCALE GENOMIC DNA]</scope>
    <source>
        <strain evidence="1">Iper-2018</strain>
    </source>
</reference>